<comment type="caution">
    <text evidence="1">The sequence shown here is derived from an EMBL/GenBank/DDBJ whole genome shotgun (WGS) entry which is preliminary data.</text>
</comment>
<evidence type="ECO:0000313" key="2">
    <source>
        <dbReference type="Proteomes" id="UP001159363"/>
    </source>
</evidence>
<dbReference type="EMBL" id="JARBHB010000005">
    <property type="protein sequence ID" value="KAJ8883734.1"/>
    <property type="molecule type" value="Genomic_DNA"/>
</dbReference>
<evidence type="ECO:0000313" key="1">
    <source>
        <dbReference type="EMBL" id="KAJ8883734.1"/>
    </source>
</evidence>
<reference evidence="1 2" key="1">
    <citation type="submission" date="2023-02" db="EMBL/GenBank/DDBJ databases">
        <title>LHISI_Scaffold_Assembly.</title>
        <authorList>
            <person name="Stuart O.P."/>
            <person name="Cleave R."/>
            <person name="Magrath M.J.L."/>
            <person name="Mikheyev A.S."/>
        </authorList>
    </citation>
    <scope>NUCLEOTIDE SEQUENCE [LARGE SCALE GENOMIC DNA]</scope>
    <source>
        <strain evidence="1">Daus_M_001</strain>
        <tissue evidence="1">Leg muscle</tissue>
    </source>
</reference>
<dbReference type="PANTHER" id="PTHR42808:SF3">
    <property type="entry name" value="HYDROXYSTEROID DEHYDROGENASE-LIKE PROTEIN 2"/>
    <property type="match status" value="1"/>
</dbReference>
<dbReference type="Gene3D" id="3.40.50.720">
    <property type="entry name" value="NAD(P)-binding Rossmann-like Domain"/>
    <property type="match status" value="2"/>
</dbReference>
<keyword evidence="2" id="KW-1185">Reference proteome</keyword>
<organism evidence="1 2">
    <name type="scientific">Dryococelus australis</name>
    <dbReference type="NCBI Taxonomy" id="614101"/>
    <lineage>
        <taxon>Eukaryota</taxon>
        <taxon>Metazoa</taxon>
        <taxon>Ecdysozoa</taxon>
        <taxon>Arthropoda</taxon>
        <taxon>Hexapoda</taxon>
        <taxon>Insecta</taxon>
        <taxon>Pterygota</taxon>
        <taxon>Neoptera</taxon>
        <taxon>Polyneoptera</taxon>
        <taxon>Phasmatodea</taxon>
        <taxon>Verophasmatodea</taxon>
        <taxon>Anareolatae</taxon>
        <taxon>Phasmatidae</taxon>
        <taxon>Eurycanthinae</taxon>
        <taxon>Dryococelus</taxon>
    </lineage>
</organism>
<dbReference type="InterPro" id="IPR051935">
    <property type="entry name" value="HSDL2"/>
</dbReference>
<protein>
    <submittedName>
        <fullName evidence="1">Uncharacterized protein</fullName>
    </submittedName>
</protein>
<gene>
    <name evidence="1" type="ORF">PR048_015588</name>
</gene>
<dbReference type="SUPFAM" id="SSF51735">
    <property type="entry name" value="NAD(P)-binding Rossmann-fold domains"/>
    <property type="match status" value="1"/>
</dbReference>
<sequence>MYGVGETTIWDIQNNKSKLIEFASSANSTSGLANRKTKLLTYAELDKAILEWFNQKRAAGMPVLGLAEELPPNPQANRASSRWASACSIDCRVYAQPASHMCLKHTYSLACSYPCIGHTAQREAIFNHVTSSTILPLEVLSTNVHVTLHVTCSQDCKQVSVEQGQGQRSSTFSHDYGYGVSTASSSPQCAAHDQVSEVTSQLLALSHFSETGHREHTLIPPLYIVSLSLPHNLCFLLCAPLRVDDDGTATINDELEQLCRTPLSLLGQHTAVVQNIPSPCASTGSYAEQTYPLCSNRTPLALLVKHTVVETIPSPCASTGSCGTEHPYPLWSTWQLCRTPLILVVQQAVVLQNIPSPCPAGNCGQSKVCLPYLKKSNAAHILNISPPLNMEPVWFKNHVAYTMAKYGMSMCVLGMAEEFRDDKIAVNALWPRTGEIFIHAIAPQTMMPGVGPVCHCSIHWLLPLSWSVLHSQTTITSTKAESALITKQLWAIQPSSCVRENLASGILDCTQSSGKRLVIVVADTLGATVALIFATVTTRSAMAARLMRRSRRESVCCCHLEPDPLQRGGSRLSLGPRSLRPAGHCCCYRAGSLRNNGPVLGEHTDSCDSRQCRRCGSQKLIRGTVTLKCEQPGAVEQSVCRACPLALYASLRETLTTDGSFGIRNAVREQTGVARAMHRAIPWRIVVPASRSCIISVGYTVQVLAVWKILLSIKLLWGAAGSFALMSDRYGVGITESHCFLTAIHTAAIEMLSGSESANSSRKPDIMADAAYAILIREPSNYTGHFAIDEEVLKEEGIVDLVQYAVNPEENMNVN</sequence>
<name>A0ABQ9HHM7_9NEOP</name>
<dbReference type="PANTHER" id="PTHR42808">
    <property type="entry name" value="HYDROXYSTEROID DEHYDROGENASE-LIKE PROTEIN 2"/>
    <property type="match status" value="1"/>
</dbReference>
<accession>A0ABQ9HHM7</accession>
<proteinExistence type="predicted"/>
<dbReference type="InterPro" id="IPR036291">
    <property type="entry name" value="NAD(P)-bd_dom_sf"/>
</dbReference>
<dbReference type="Proteomes" id="UP001159363">
    <property type="component" value="Chromosome 4"/>
</dbReference>